<evidence type="ECO:0000259" key="1">
    <source>
        <dbReference type="Pfam" id="PF06855"/>
    </source>
</evidence>
<dbReference type="InterPro" id="IPR036806">
    <property type="entry name" value="YozE_SAM-like_sf"/>
</dbReference>
<feature type="domain" description="YozE SAM-like" evidence="1">
    <location>
        <begin position="5"/>
        <end position="69"/>
    </location>
</feature>
<reference evidence="2" key="3">
    <citation type="submission" date="2021-09" db="EMBL/GenBank/DDBJ databases">
        <authorList>
            <person name="Gilroy R."/>
        </authorList>
    </citation>
    <scope>NUCLEOTIDE SEQUENCE</scope>
    <source>
        <strain evidence="2">6019</strain>
    </source>
</reference>
<dbReference type="Proteomes" id="UP000763505">
    <property type="component" value="Unassembled WGS sequence"/>
</dbReference>
<accession>A0A662Z325</accession>
<evidence type="ECO:0000313" key="4">
    <source>
        <dbReference type="Proteomes" id="UP000243605"/>
    </source>
</evidence>
<dbReference type="RefSeq" id="WP_091473251.1">
    <property type="nucleotide sequence ID" value="NZ_FOIT01000001.1"/>
</dbReference>
<reference evidence="3 4" key="1">
    <citation type="submission" date="2016-10" db="EMBL/GenBank/DDBJ databases">
        <authorList>
            <person name="Varghese N."/>
            <person name="Submissions S."/>
        </authorList>
    </citation>
    <scope>NUCLEOTIDE SEQUENCE [LARGE SCALE GENOMIC DNA]</scope>
    <source>
        <strain evidence="3 4">IBRC-M10081</strain>
    </source>
</reference>
<proteinExistence type="predicted"/>
<dbReference type="OrthoDB" id="2242851at2"/>
<dbReference type="InterPro" id="IPR023089">
    <property type="entry name" value="YozE_SAM-like"/>
</dbReference>
<name>A0A662Z325_9STAP</name>
<dbReference type="Proteomes" id="UP000243605">
    <property type="component" value="Unassembled WGS sequence"/>
</dbReference>
<protein>
    <submittedName>
        <fullName evidence="3">Purine-nucleoside phosphorylase</fullName>
    </submittedName>
    <submittedName>
        <fullName evidence="2">YozE family protein</fullName>
    </submittedName>
</protein>
<organism evidence="3 4">
    <name type="scientific">Aliicoccus persicus</name>
    <dbReference type="NCBI Taxonomy" id="930138"/>
    <lineage>
        <taxon>Bacteria</taxon>
        <taxon>Bacillati</taxon>
        <taxon>Bacillota</taxon>
        <taxon>Bacilli</taxon>
        <taxon>Bacillales</taxon>
        <taxon>Staphylococcaceae</taxon>
        <taxon>Aliicoccus</taxon>
    </lineage>
</organism>
<evidence type="ECO:0000313" key="3">
    <source>
        <dbReference type="EMBL" id="SEV83155.1"/>
    </source>
</evidence>
<dbReference type="AlphaFoldDB" id="A0A662Z325"/>
<gene>
    <name evidence="2" type="ORF">K8V35_04890</name>
    <name evidence="3" type="ORF">SAMN05192557_0317</name>
</gene>
<dbReference type="Pfam" id="PF06855">
    <property type="entry name" value="YozE_SAM_like"/>
    <property type="match status" value="1"/>
</dbReference>
<evidence type="ECO:0000313" key="2">
    <source>
        <dbReference type="EMBL" id="HJE19670.1"/>
    </source>
</evidence>
<dbReference type="Gene3D" id="1.10.150.260">
    <property type="entry name" value="YozE SAM-like"/>
    <property type="match status" value="1"/>
</dbReference>
<dbReference type="SUPFAM" id="SSF140652">
    <property type="entry name" value="YozE-like"/>
    <property type="match status" value="1"/>
</dbReference>
<dbReference type="EMBL" id="FOIT01000001">
    <property type="protein sequence ID" value="SEV83155.1"/>
    <property type="molecule type" value="Genomic_DNA"/>
</dbReference>
<reference evidence="2" key="2">
    <citation type="journal article" date="2021" name="PeerJ">
        <title>Extensive microbial diversity within the chicken gut microbiome revealed by metagenomics and culture.</title>
        <authorList>
            <person name="Gilroy R."/>
            <person name="Ravi A."/>
            <person name="Getino M."/>
            <person name="Pursley I."/>
            <person name="Horton D.L."/>
            <person name="Alikhan N.F."/>
            <person name="Baker D."/>
            <person name="Gharbi K."/>
            <person name="Hall N."/>
            <person name="Watson M."/>
            <person name="Adriaenssens E.M."/>
            <person name="Foster-Nyarko E."/>
            <person name="Jarju S."/>
            <person name="Secka A."/>
            <person name="Antonio M."/>
            <person name="Oren A."/>
            <person name="Chaudhuri R.R."/>
            <person name="La Ragione R."/>
            <person name="Hildebrand F."/>
            <person name="Pallen M.J."/>
        </authorList>
    </citation>
    <scope>NUCLEOTIDE SEQUENCE</scope>
    <source>
        <strain evidence="2">6019</strain>
    </source>
</reference>
<dbReference type="EMBL" id="DYYI01000053">
    <property type="protein sequence ID" value="HJE19670.1"/>
    <property type="molecule type" value="Genomic_DNA"/>
</dbReference>
<sequence>MKEYSFYQFMKNRVNEKSDIGKFAEEIIADSLFPKYSKDYNEISDYLEKNPYDGLSLEIFDDAFESYKNWLIH</sequence>
<keyword evidence="4" id="KW-1185">Reference proteome</keyword>